<comment type="caution">
    <text evidence="7">The sequence shown here is derived from an EMBL/GenBank/DDBJ whole genome shotgun (WGS) entry which is preliminary data.</text>
</comment>
<gene>
    <name evidence="8" type="ORF">I586_00594</name>
    <name evidence="7" type="ORF">UAY_01273</name>
</gene>
<evidence type="ECO:0000256" key="1">
    <source>
        <dbReference type="ARBA" id="ARBA00022729"/>
    </source>
</evidence>
<evidence type="ECO:0000313" key="8">
    <source>
        <dbReference type="EMBL" id="EOT73600.1"/>
    </source>
</evidence>
<protein>
    <submittedName>
        <fullName evidence="7">Uncharacterized protein</fullName>
    </submittedName>
</protein>
<evidence type="ECO:0000259" key="6">
    <source>
        <dbReference type="Pfam" id="PF24568"/>
    </source>
</evidence>
<dbReference type="PATRIC" id="fig|1158609.3.peg.1232"/>
<evidence type="ECO:0000256" key="4">
    <source>
        <dbReference type="SAM" id="SignalP"/>
    </source>
</evidence>
<proteinExistence type="predicted"/>
<dbReference type="eggNOG" id="COG3883">
    <property type="taxonomic scope" value="Bacteria"/>
</dbReference>
<reference evidence="7 9" key="1">
    <citation type="submission" date="2013-02" db="EMBL/GenBank/DDBJ databases">
        <title>The Genome Sequence of Enterococcus moraviensis BAA-383.</title>
        <authorList>
            <consortium name="The Broad Institute Genome Sequencing Platform"/>
            <consortium name="The Broad Institute Genome Sequencing Center for Infectious Disease"/>
            <person name="Earl A.M."/>
            <person name="Gilmore M.S."/>
            <person name="Lebreton F."/>
            <person name="Walker B."/>
            <person name="Young S.K."/>
            <person name="Zeng Q."/>
            <person name="Gargeya S."/>
            <person name="Fitzgerald M."/>
            <person name="Haas B."/>
            <person name="Abouelleil A."/>
            <person name="Alvarado L."/>
            <person name="Arachchi H.M."/>
            <person name="Berlin A.M."/>
            <person name="Chapman S.B."/>
            <person name="Dewar J."/>
            <person name="Goldberg J."/>
            <person name="Griggs A."/>
            <person name="Gujja S."/>
            <person name="Hansen M."/>
            <person name="Howarth C."/>
            <person name="Imamovic A."/>
            <person name="Larimer J."/>
            <person name="McCowan C."/>
            <person name="Murphy C."/>
            <person name="Neiman D."/>
            <person name="Pearson M."/>
            <person name="Priest M."/>
            <person name="Roberts A."/>
            <person name="Saif S."/>
            <person name="Shea T."/>
            <person name="Sisk P."/>
            <person name="Sykes S."/>
            <person name="Wortman J."/>
            <person name="Nusbaum C."/>
            <person name="Birren B."/>
        </authorList>
    </citation>
    <scope>NUCLEOTIDE SEQUENCE [LARGE SCALE GENOMIC DNA]</scope>
    <source>
        <strain evidence="7 9">ATCC BAA-383</strain>
    </source>
</reference>
<feature type="compositionally biased region" description="Basic and acidic residues" evidence="3">
    <location>
        <begin position="232"/>
        <end position="251"/>
    </location>
</feature>
<dbReference type="RefSeq" id="WP_010764661.1">
    <property type="nucleotide sequence ID" value="NZ_ASWB01000001.1"/>
</dbReference>
<dbReference type="Proteomes" id="UP000013781">
    <property type="component" value="Unassembled WGS sequence"/>
</dbReference>
<dbReference type="OrthoDB" id="1654978at2"/>
<feature type="coiled-coil region" evidence="2">
    <location>
        <begin position="27"/>
        <end position="96"/>
    </location>
</feature>
<organism evidence="7 9">
    <name type="scientific">Enterococcus moraviensis ATCC BAA-383</name>
    <dbReference type="NCBI Taxonomy" id="1158609"/>
    <lineage>
        <taxon>Bacteria</taxon>
        <taxon>Bacillati</taxon>
        <taxon>Bacillota</taxon>
        <taxon>Bacilli</taxon>
        <taxon>Lactobacillales</taxon>
        <taxon>Enterococcaceae</taxon>
        <taxon>Enterococcus</taxon>
    </lineage>
</organism>
<dbReference type="CDD" id="cd05379">
    <property type="entry name" value="CAP_bacterial"/>
    <property type="match status" value="1"/>
</dbReference>
<dbReference type="Proteomes" id="UP000014157">
    <property type="component" value="Unassembled WGS sequence"/>
</dbReference>
<evidence type="ECO:0000313" key="9">
    <source>
        <dbReference type="Proteomes" id="UP000013781"/>
    </source>
</evidence>
<evidence type="ECO:0000313" key="7">
    <source>
        <dbReference type="EMBL" id="EOI01865.1"/>
    </source>
</evidence>
<dbReference type="InterPro" id="IPR035940">
    <property type="entry name" value="CAP_sf"/>
</dbReference>
<feature type="domain" description="Peptidoglycan hydrolase PcsB coiled-coil" evidence="6">
    <location>
        <begin position="90"/>
        <end position="164"/>
    </location>
</feature>
<feature type="compositionally biased region" description="Polar residues" evidence="3">
    <location>
        <begin position="272"/>
        <end position="282"/>
    </location>
</feature>
<name>R2QZ92_9ENTE</name>
<keyword evidence="2" id="KW-0175">Coiled coil</keyword>
<dbReference type="Gene3D" id="6.10.250.3150">
    <property type="match status" value="1"/>
</dbReference>
<feature type="signal peptide" evidence="4">
    <location>
        <begin position="1"/>
        <end position="27"/>
    </location>
</feature>
<sequence>MKNKKLTVLIVGLVSIAGVMTPITSMAETADKKIEQQDKEISALKEKQKDVASQITTLEEEISSIYDEGITLNRQKTDLTKKSEELKKDIAALDIRINKRTEAIQNQGRNVQVNGQGTQMLDIILNSESISDAVGRVQAISSIINANNDLVKQQKEDKKLVETKKSDIQTNLDAVEEATTQLEKEKENLVAKQADLNMLKAQVDSETSGAENSKNKLLKEQQEALKTQLANQEKKKEEKKVAAKPAKETAKSETPTETSTPKTDSTETVTPPATTNDSNEPTPTVPSESNNETNSNNQETTPTTETPEVPVTPPATSGDATFQALNALRTANGLNPVSWDAGLAATASSRAAIMQNYQIPSDHWNRGDEVIAFMFAPGNSVIMAWYNETNMVSPSGTGHRDWEMNPSMTRVGFGYAGDVIVGHSA</sequence>
<dbReference type="Pfam" id="PF00188">
    <property type="entry name" value="CAP"/>
    <property type="match status" value="1"/>
</dbReference>
<dbReference type="EMBL" id="ASWB01000001">
    <property type="protein sequence ID" value="EOT73600.1"/>
    <property type="molecule type" value="Genomic_DNA"/>
</dbReference>
<dbReference type="InterPro" id="IPR057309">
    <property type="entry name" value="PcsB_CC"/>
</dbReference>
<feature type="compositionally biased region" description="Low complexity" evidence="3">
    <location>
        <begin position="252"/>
        <end position="271"/>
    </location>
</feature>
<feature type="chain" id="PRO_5004364727" evidence="4">
    <location>
        <begin position="28"/>
        <end position="425"/>
    </location>
</feature>
<accession>R2QZ92</accession>
<dbReference type="Gene3D" id="3.40.33.10">
    <property type="entry name" value="CAP"/>
    <property type="match status" value="1"/>
</dbReference>
<dbReference type="HOGENOM" id="CLU_034085_2_0_9"/>
<evidence type="ECO:0000256" key="2">
    <source>
        <dbReference type="SAM" id="Coils"/>
    </source>
</evidence>
<evidence type="ECO:0000256" key="3">
    <source>
        <dbReference type="SAM" id="MobiDB-lite"/>
    </source>
</evidence>
<feature type="region of interest" description="Disordered" evidence="3">
    <location>
        <begin position="228"/>
        <end position="319"/>
    </location>
</feature>
<keyword evidence="10" id="KW-1185">Reference proteome</keyword>
<dbReference type="eggNOG" id="COG2340">
    <property type="taxonomic scope" value="Bacteria"/>
</dbReference>
<reference evidence="8 10" key="2">
    <citation type="submission" date="2013-03" db="EMBL/GenBank/DDBJ databases">
        <title>The Genome Sequence of Enterococcus moraviensis BAA-383 (PacBio/Illumina hybrid assembly).</title>
        <authorList>
            <consortium name="The Broad Institute Genomics Platform"/>
            <consortium name="The Broad Institute Genome Sequencing Center for Infectious Disease"/>
            <person name="Earl A."/>
            <person name="Russ C."/>
            <person name="Gilmore M."/>
            <person name="Surin D."/>
            <person name="Walker B."/>
            <person name="Young S."/>
            <person name="Zeng Q."/>
            <person name="Gargeya S."/>
            <person name="Fitzgerald M."/>
            <person name="Haas B."/>
            <person name="Abouelleil A."/>
            <person name="Allen A.W."/>
            <person name="Alvarado L."/>
            <person name="Arachchi H.M."/>
            <person name="Berlin A.M."/>
            <person name="Chapman S.B."/>
            <person name="Gainer-Dewar J."/>
            <person name="Goldberg J."/>
            <person name="Griggs A."/>
            <person name="Gujja S."/>
            <person name="Hansen M."/>
            <person name="Howarth C."/>
            <person name="Imamovic A."/>
            <person name="Ireland A."/>
            <person name="Larimer J."/>
            <person name="McCowan C."/>
            <person name="Murphy C."/>
            <person name="Pearson M."/>
            <person name="Poon T.W."/>
            <person name="Priest M."/>
            <person name="Roberts A."/>
            <person name="Saif S."/>
            <person name="Shea T."/>
            <person name="Sisk P."/>
            <person name="Sykes S."/>
            <person name="Wortman J."/>
            <person name="Nusbaum C."/>
            <person name="Birren B."/>
        </authorList>
    </citation>
    <scope>NUCLEOTIDE SEQUENCE [LARGE SCALE GENOMIC DNA]</scope>
    <source>
        <strain evidence="8 10">ATCC BAA-383</strain>
    </source>
</reference>
<dbReference type="InterPro" id="IPR014044">
    <property type="entry name" value="CAP_dom"/>
</dbReference>
<evidence type="ECO:0000259" key="5">
    <source>
        <dbReference type="Pfam" id="PF00188"/>
    </source>
</evidence>
<feature type="compositionally biased region" description="Low complexity" evidence="3">
    <location>
        <begin position="285"/>
        <end position="309"/>
    </location>
</feature>
<keyword evidence="1 4" id="KW-0732">Signal</keyword>
<dbReference type="SUPFAM" id="SSF55797">
    <property type="entry name" value="PR-1-like"/>
    <property type="match status" value="1"/>
</dbReference>
<dbReference type="STRING" id="155617.RV09_GL000560"/>
<dbReference type="Pfam" id="PF24568">
    <property type="entry name" value="CC_PcsB"/>
    <property type="match status" value="1"/>
</dbReference>
<feature type="domain" description="SCP" evidence="5">
    <location>
        <begin position="323"/>
        <end position="417"/>
    </location>
</feature>
<evidence type="ECO:0000313" key="10">
    <source>
        <dbReference type="Proteomes" id="UP000014157"/>
    </source>
</evidence>
<dbReference type="EMBL" id="AJAS01000013">
    <property type="protein sequence ID" value="EOI01865.1"/>
    <property type="molecule type" value="Genomic_DNA"/>
</dbReference>
<dbReference type="AlphaFoldDB" id="R2QZ92"/>